<keyword evidence="2" id="KW-0722">Serine protease inhibitor</keyword>
<dbReference type="AlphaFoldDB" id="A0A0K0D4C7"/>
<dbReference type="FunFam" id="4.10.410.10:FF:000028">
    <property type="entry name" value="CBN-MEC-1 protein"/>
    <property type="match status" value="1"/>
</dbReference>
<dbReference type="PANTHER" id="PTHR10083">
    <property type="entry name" value="KUNITZ-TYPE PROTEASE INHIBITOR-RELATED"/>
    <property type="match status" value="1"/>
</dbReference>
<evidence type="ECO:0000259" key="4">
    <source>
        <dbReference type="PROSITE" id="PS50279"/>
    </source>
</evidence>
<dbReference type="WBParaSite" id="ACAC_0000492201-mRNA-1">
    <property type="protein sequence ID" value="ACAC_0000492201-mRNA-1"/>
    <property type="gene ID" value="ACAC_0000492201"/>
</dbReference>
<keyword evidence="3" id="KW-1015">Disulfide bond</keyword>
<dbReference type="SMART" id="SM00131">
    <property type="entry name" value="KU"/>
    <property type="match status" value="1"/>
</dbReference>
<reference evidence="5" key="1">
    <citation type="submission" date="2012-09" db="EMBL/GenBank/DDBJ databases">
        <authorList>
            <person name="Martin A.A."/>
        </authorList>
    </citation>
    <scope>NUCLEOTIDE SEQUENCE</scope>
</reference>
<dbReference type="PROSITE" id="PS50279">
    <property type="entry name" value="BPTI_KUNITZ_2"/>
    <property type="match status" value="1"/>
</dbReference>
<dbReference type="Proteomes" id="UP000035642">
    <property type="component" value="Unassembled WGS sequence"/>
</dbReference>
<evidence type="ECO:0000313" key="5">
    <source>
        <dbReference type="Proteomes" id="UP000035642"/>
    </source>
</evidence>
<evidence type="ECO:0000256" key="2">
    <source>
        <dbReference type="ARBA" id="ARBA00022900"/>
    </source>
</evidence>
<dbReference type="GO" id="GO:0004867">
    <property type="term" value="F:serine-type endopeptidase inhibitor activity"/>
    <property type="evidence" value="ECO:0007669"/>
    <property type="project" value="UniProtKB-KW"/>
</dbReference>
<dbReference type="Gene3D" id="4.10.410.10">
    <property type="entry name" value="Pancreatic trypsin inhibitor Kunitz domain"/>
    <property type="match status" value="1"/>
</dbReference>
<name>A0A0K0D4C7_ANGCA</name>
<proteinExistence type="predicted"/>
<evidence type="ECO:0000256" key="1">
    <source>
        <dbReference type="ARBA" id="ARBA00022690"/>
    </source>
</evidence>
<feature type="domain" description="BPTI/Kunitz inhibitor" evidence="4">
    <location>
        <begin position="209"/>
        <end position="265"/>
    </location>
</feature>
<organism evidence="5 6">
    <name type="scientific">Angiostrongylus cantonensis</name>
    <name type="common">Rat lungworm</name>
    <dbReference type="NCBI Taxonomy" id="6313"/>
    <lineage>
        <taxon>Eukaryota</taxon>
        <taxon>Metazoa</taxon>
        <taxon>Ecdysozoa</taxon>
        <taxon>Nematoda</taxon>
        <taxon>Chromadorea</taxon>
        <taxon>Rhabditida</taxon>
        <taxon>Rhabditina</taxon>
        <taxon>Rhabditomorpha</taxon>
        <taxon>Strongyloidea</taxon>
        <taxon>Metastrongylidae</taxon>
        <taxon>Angiostrongylus</taxon>
    </lineage>
</organism>
<dbReference type="InterPro" id="IPR036880">
    <property type="entry name" value="Kunitz_BPTI_sf"/>
</dbReference>
<keyword evidence="1" id="KW-0646">Protease inhibitor</keyword>
<dbReference type="GO" id="GO:0005615">
    <property type="term" value="C:extracellular space"/>
    <property type="evidence" value="ECO:0007669"/>
    <property type="project" value="TreeGrafter"/>
</dbReference>
<dbReference type="PANTHER" id="PTHR10083:SF328">
    <property type="entry name" value="TISSUE FACTOR PATHWAY INHIBITOR"/>
    <property type="match status" value="1"/>
</dbReference>
<evidence type="ECO:0000313" key="6">
    <source>
        <dbReference type="WBParaSite" id="ACAC_0000492201-mRNA-1"/>
    </source>
</evidence>
<dbReference type="InterPro" id="IPR050098">
    <property type="entry name" value="TFPI/VKTCI-like"/>
</dbReference>
<dbReference type="Pfam" id="PF00014">
    <property type="entry name" value="Kunitz_BPTI"/>
    <property type="match status" value="1"/>
</dbReference>
<evidence type="ECO:0000256" key="3">
    <source>
        <dbReference type="ARBA" id="ARBA00023157"/>
    </source>
</evidence>
<dbReference type="InterPro" id="IPR002223">
    <property type="entry name" value="Kunitz_BPTI"/>
</dbReference>
<dbReference type="CDD" id="cd21630">
    <property type="entry name" value="Kunitz_TAP-like"/>
    <property type="match status" value="1"/>
</dbReference>
<protein>
    <submittedName>
        <fullName evidence="6">BPTI/Kunitz inhibitor domain-containing protein</fullName>
    </submittedName>
</protein>
<accession>A0A0K0D4C7</accession>
<sequence>LTSVVTHAAIAVHRHEVSNFEAKTPTQTFDRVKYMEEFRKKLNSFPKGYKKPVKSWVPTPVTISTPHTTAKAYGIEKFDKHKFAEEFRKKLMAFPEGYITKGKVDFSKLLESTSPSLANSPLSPDVAPIPTPIVDDVGQEKEKQHRLESHELATVQAGTNSSSLEEGRAAWPREQNVHALTSSAALSMESENKSAQHMLGNFSRPRDLCDELLDPKLEEDCSNENWELKWFFNSERGACKSFWYGGCETNARNFFGDVKSCRTTCGHKMFMQKDAPHPHNYNRPSMLPPIFSPSSSMPVSPVVSEVSLSSTNAASVATTSDVSAELERHIVGIPSIVSSGGTDGNETSIIGTNQTNTSGDICDEGYDPKWDEVGDFIDIR</sequence>
<reference evidence="6" key="2">
    <citation type="submission" date="2017-02" db="UniProtKB">
        <authorList>
            <consortium name="WormBaseParasite"/>
        </authorList>
    </citation>
    <scope>IDENTIFICATION</scope>
</reference>
<dbReference type="SUPFAM" id="SSF57362">
    <property type="entry name" value="BPTI-like"/>
    <property type="match status" value="1"/>
</dbReference>
<keyword evidence="5" id="KW-1185">Reference proteome</keyword>